<sequence length="41" mass="4622">MGLVSWMYLHSRVHVHSRNLTQYRSIISGGNPLAKILIDAS</sequence>
<organism evidence="1 2">
    <name type="scientific">Schistosoma margrebowiei</name>
    <dbReference type="NCBI Taxonomy" id="48269"/>
    <lineage>
        <taxon>Eukaryota</taxon>
        <taxon>Metazoa</taxon>
        <taxon>Spiralia</taxon>
        <taxon>Lophotrochozoa</taxon>
        <taxon>Platyhelminthes</taxon>
        <taxon>Trematoda</taxon>
        <taxon>Digenea</taxon>
        <taxon>Strigeidida</taxon>
        <taxon>Schistosomatoidea</taxon>
        <taxon>Schistosomatidae</taxon>
        <taxon>Schistosoma</taxon>
    </lineage>
</organism>
<accession>A0A183MF19</accession>
<reference evidence="1 2" key="1">
    <citation type="submission" date="2018-11" db="EMBL/GenBank/DDBJ databases">
        <authorList>
            <consortium name="Pathogen Informatics"/>
        </authorList>
    </citation>
    <scope>NUCLEOTIDE SEQUENCE [LARGE SCALE GENOMIC DNA]</scope>
    <source>
        <strain evidence="1 2">Zambia</strain>
    </source>
</reference>
<evidence type="ECO:0000313" key="2">
    <source>
        <dbReference type="Proteomes" id="UP000277204"/>
    </source>
</evidence>
<dbReference type="AlphaFoldDB" id="A0A183MF19"/>
<evidence type="ECO:0000313" key="1">
    <source>
        <dbReference type="EMBL" id="VDP16324.1"/>
    </source>
</evidence>
<gene>
    <name evidence="1" type="ORF">SMRZ_LOCUS14644</name>
</gene>
<proteinExistence type="predicted"/>
<dbReference type="EMBL" id="UZAI01016805">
    <property type="protein sequence ID" value="VDP16324.1"/>
    <property type="molecule type" value="Genomic_DNA"/>
</dbReference>
<name>A0A183MF19_9TREM</name>
<keyword evidence="2" id="KW-1185">Reference proteome</keyword>
<dbReference type="Proteomes" id="UP000277204">
    <property type="component" value="Unassembled WGS sequence"/>
</dbReference>
<protein>
    <submittedName>
        <fullName evidence="1">Uncharacterized protein</fullName>
    </submittedName>
</protein>